<keyword evidence="5 7" id="KW-0472">Membrane</keyword>
<dbReference type="GO" id="GO:0005886">
    <property type="term" value="C:plasma membrane"/>
    <property type="evidence" value="ECO:0007669"/>
    <property type="project" value="UniProtKB-SubCell"/>
</dbReference>
<feature type="transmembrane region" description="Helical" evidence="7">
    <location>
        <begin position="140"/>
        <end position="158"/>
    </location>
</feature>
<organism evidence="8">
    <name type="scientific">hydrothermal vent metagenome</name>
    <dbReference type="NCBI Taxonomy" id="652676"/>
    <lineage>
        <taxon>unclassified sequences</taxon>
        <taxon>metagenomes</taxon>
        <taxon>ecological metagenomes</taxon>
    </lineage>
</organism>
<name>A0A3B0S688_9ZZZZ</name>
<sequence length="238" mass="25104">PQDVASFLGDIIDQSVRLVSDDQGLVLAISVAVALWSGSRAVYAVQKALRLIQGGEDDRGYFHTRMIGILVTVGAMFGVLAGYALLLFGEAAWVRFAELIGLSSGGLVQRGVSIASLLLGYVLLWAIYRFGPPDPVAMPLMTAAIVEVIIVIGSRVIFDLAPTKQLDAVAVFGVLGVILVWVYFMGIVLIAAPIAIGAGVGAWSARDDIYPDDDERGTQHDTDPGPQERGGAPSPAAQ</sequence>
<reference evidence="8" key="1">
    <citation type="submission" date="2018-06" db="EMBL/GenBank/DDBJ databases">
        <authorList>
            <person name="Zhirakovskaya E."/>
        </authorList>
    </citation>
    <scope>NUCLEOTIDE SEQUENCE</scope>
</reference>
<dbReference type="InterPro" id="IPR017039">
    <property type="entry name" value="Virul_fac_BrkB"/>
</dbReference>
<feature type="transmembrane region" description="Helical" evidence="7">
    <location>
        <begin position="108"/>
        <end position="128"/>
    </location>
</feature>
<keyword evidence="4 7" id="KW-1133">Transmembrane helix</keyword>
<feature type="non-terminal residue" evidence="8">
    <location>
        <position position="1"/>
    </location>
</feature>
<evidence type="ECO:0000256" key="4">
    <source>
        <dbReference type="ARBA" id="ARBA00022989"/>
    </source>
</evidence>
<comment type="subcellular location">
    <subcellularLocation>
        <location evidence="1">Cell membrane</location>
        <topology evidence="1">Multi-pass membrane protein</topology>
    </subcellularLocation>
</comment>
<feature type="transmembrane region" description="Helical" evidence="7">
    <location>
        <begin position="25"/>
        <end position="45"/>
    </location>
</feature>
<evidence type="ECO:0000256" key="1">
    <source>
        <dbReference type="ARBA" id="ARBA00004651"/>
    </source>
</evidence>
<gene>
    <name evidence="8" type="ORF">MNBD_ACTINO01-1539</name>
</gene>
<protein>
    <recommendedName>
        <fullName evidence="9">YihY/virulence factor BrkB family protein</fullName>
    </recommendedName>
</protein>
<evidence type="ECO:0008006" key="9">
    <source>
        <dbReference type="Google" id="ProtNLM"/>
    </source>
</evidence>
<feature type="region of interest" description="Disordered" evidence="6">
    <location>
        <begin position="209"/>
        <end position="238"/>
    </location>
</feature>
<keyword evidence="3 7" id="KW-0812">Transmembrane</keyword>
<proteinExistence type="predicted"/>
<evidence type="ECO:0000256" key="6">
    <source>
        <dbReference type="SAM" id="MobiDB-lite"/>
    </source>
</evidence>
<evidence type="ECO:0000313" key="8">
    <source>
        <dbReference type="EMBL" id="VAV95888.1"/>
    </source>
</evidence>
<evidence type="ECO:0000256" key="2">
    <source>
        <dbReference type="ARBA" id="ARBA00022475"/>
    </source>
</evidence>
<evidence type="ECO:0000256" key="3">
    <source>
        <dbReference type="ARBA" id="ARBA00022692"/>
    </source>
</evidence>
<dbReference type="AlphaFoldDB" id="A0A3B0S688"/>
<feature type="transmembrane region" description="Helical" evidence="7">
    <location>
        <begin position="170"/>
        <end position="196"/>
    </location>
</feature>
<dbReference type="Pfam" id="PF03631">
    <property type="entry name" value="Virul_fac_BrkB"/>
    <property type="match status" value="1"/>
</dbReference>
<dbReference type="EMBL" id="UOEI01000161">
    <property type="protein sequence ID" value="VAV95888.1"/>
    <property type="molecule type" value="Genomic_DNA"/>
</dbReference>
<keyword evidence="2" id="KW-1003">Cell membrane</keyword>
<evidence type="ECO:0000256" key="5">
    <source>
        <dbReference type="ARBA" id="ARBA00023136"/>
    </source>
</evidence>
<feature type="transmembrane region" description="Helical" evidence="7">
    <location>
        <begin position="66"/>
        <end position="88"/>
    </location>
</feature>
<accession>A0A3B0S688</accession>
<evidence type="ECO:0000256" key="7">
    <source>
        <dbReference type="SAM" id="Phobius"/>
    </source>
</evidence>